<dbReference type="AlphaFoldDB" id="A0A3D4VC13"/>
<dbReference type="SMART" id="SM00448">
    <property type="entry name" value="REC"/>
    <property type="match status" value="1"/>
</dbReference>
<dbReference type="InterPro" id="IPR001789">
    <property type="entry name" value="Sig_transdc_resp-reg_receiver"/>
</dbReference>
<dbReference type="OMA" id="FRANRKH"/>
<keyword evidence="1" id="KW-0597">Phosphoprotein</keyword>
<evidence type="ECO:0000313" key="6">
    <source>
        <dbReference type="Proteomes" id="UP000264071"/>
    </source>
</evidence>
<sequence>MISRVLIVDDEPLARERLSELTRRLAPTAALREAGNGTDAITLIGSWRPDVVLLDIQMPGGTGFEVIDAVGVDRMPATLFISAHDEFALQAFDVAAVDYLLKPFDDARFAIAWRRLTDRVATGAVLEQARILGALLSARGGNDTSALSPAGGTATSTTARPTGGAPRFADRIVVKHDQRTMVVMLADVQWIESDGNYVVLHAGKERYQVRETLTSIESRLDPRRFLRIHRQTIVDMRAMKELQPWFGGDQIMILRDGTRLRVSRNYRTEVSKRLAGEA</sequence>
<dbReference type="SUPFAM" id="SSF52172">
    <property type="entry name" value="CheY-like"/>
    <property type="match status" value="1"/>
</dbReference>
<proteinExistence type="predicted"/>
<protein>
    <submittedName>
        <fullName evidence="5">DNA-binding response regulator</fullName>
    </submittedName>
</protein>
<dbReference type="Proteomes" id="UP000264071">
    <property type="component" value="Unassembled WGS sequence"/>
</dbReference>
<dbReference type="GO" id="GO:0000156">
    <property type="term" value="F:phosphorelay response regulator activity"/>
    <property type="evidence" value="ECO:0007669"/>
    <property type="project" value="InterPro"/>
</dbReference>
<dbReference type="InterPro" id="IPR046947">
    <property type="entry name" value="LytR-like"/>
</dbReference>
<dbReference type="PANTHER" id="PTHR37299:SF1">
    <property type="entry name" value="STAGE 0 SPORULATION PROTEIN A HOMOLOG"/>
    <property type="match status" value="1"/>
</dbReference>
<dbReference type="SMART" id="SM00850">
    <property type="entry name" value="LytTR"/>
    <property type="match status" value="1"/>
</dbReference>
<comment type="caution">
    <text evidence="5">The sequence shown here is derived from an EMBL/GenBank/DDBJ whole genome shotgun (WGS) entry which is preliminary data.</text>
</comment>
<evidence type="ECO:0000259" key="3">
    <source>
        <dbReference type="PROSITE" id="PS50110"/>
    </source>
</evidence>
<dbReference type="Gene3D" id="2.40.50.1020">
    <property type="entry name" value="LytTr DNA-binding domain"/>
    <property type="match status" value="1"/>
</dbReference>
<dbReference type="Pfam" id="PF00072">
    <property type="entry name" value="Response_reg"/>
    <property type="match status" value="1"/>
</dbReference>
<dbReference type="PROSITE" id="PS50110">
    <property type="entry name" value="RESPONSE_REGULATORY"/>
    <property type="match status" value="1"/>
</dbReference>
<evidence type="ECO:0000256" key="2">
    <source>
        <dbReference type="SAM" id="MobiDB-lite"/>
    </source>
</evidence>
<organism evidence="5 6">
    <name type="scientific">Gemmatimonas aurantiaca</name>
    <dbReference type="NCBI Taxonomy" id="173480"/>
    <lineage>
        <taxon>Bacteria</taxon>
        <taxon>Pseudomonadati</taxon>
        <taxon>Gemmatimonadota</taxon>
        <taxon>Gemmatimonadia</taxon>
        <taxon>Gemmatimonadales</taxon>
        <taxon>Gemmatimonadaceae</taxon>
        <taxon>Gemmatimonas</taxon>
    </lineage>
</organism>
<evidence type="ECO:0000259" key="4">
    <source>
        <dbReference type="PROSITE" id="PS50930"/>
    </source>
</evidence>
<feature type="domain" description="Response regulatory" evidence="3">
    <location>
        <begin position="4"/>
        <end position="117"/>
    </location>
</feature>
<dbReference type="EMBL" id="DPIY01000010">
    <property type="protein sequence ID" value="HCT58384.1"/>
    <property type="molecule type" value="Genomic_DNA"/>
</dbReference>
<feature type="domain" description="HTH LytTR-type" evidence="4">
    <location>
        <begin position="172"/>
        <end position="276"/>
    </location>
</feature>
<dbReference type="PROSITE" id="PS50930">
    <property type="entry name" value="HTH_LYTTR"/>
    <property type="match status" value="1"/>
</dbReference>
<dbReference type="GO" id="GO:0003677">
    <property type="term" value="F:DNA binding"/>
    <property type="evidence" value="ECO:0007669"/>
    <property type="project" value="UniProtKB-KW"/>
</dbReference>
<dbReference type="PANTHER" id="PTHR37299">
    <property type="entry name" value="TRANSCRIPTIONAL REGULATOR-RELATED"/>
    <property type="match status" value="1"/>
</dbReference>
<feature type="region of interest" description="Disordered" evidence="2">
    <location>
        <begin position="143"/>
        <end position="162"/>
    </location>
</feature>
<feature type="modified residue" description="4-aspartylphosphate" evidence="1">
    <location>
        <position position="55"/>
    </location>
</feature>
<evidence type="ECO:0000313" key="5">
    <source>
        <dbReference type="EMBL" id="HCT58384.1"/>
    </source>
</evidence>
<dbReference type="InterPro" id="IPR011006">
    <property type="entry name" value="CheY-like_superfamily"/>
</dbReference>
<gene>
    <name evidence="5" type="ORF">DGD08_14365</name>
</gene>
<dbReference type="Gene3D" id="3.40.50.2300">
    <property type="match status" value="1"/>
</dbReference>
<feature type="compositionally biased region" description="Low complexity" evidence="2">
    <location>
        <begin position="144"/>
        <end position="162"/>
    </location>
</feature>
<accession>A0A3D4VC13</accession>
<keyword evidence="5" id="KW-0238">DNA-binding</keyword>
<name>A0A3D4VC13_9BACT</name>
<evidence type="ECO:0000256" key="1">
    <source>
        <dbReference type="PROSITE-ProRule" id="PRU00169"/>
    </source>
</evidence>
<dbReference type="Pfam" id="PF04397">
    <property type="entry name" value="LytTR"/>
    <property type="match status" value="1"/>
</dbReference>
<dbReference type="InterPro" id="IPR007492">
    <property type="entry name" value="LytTR_DNA-bd_dom"/>
</dbReference>
<reference evidence="5 6" key="1">
    <citation type="journal article" date="2018" name="Nat. Biotechnol.">
        <title>A standardized bacterial taxonomy based on genome phylogeny substantially revises the tree of life.</title>
        <authorList>
            <person name="Parks D.H."/>
            <person name="Chuvochina M."/>
            <person name="Waite D.W."/>
            <person name="Rinke C."/>
            <person name="Skarshewski A."/>
            <person name="Chaumeil P.A."/>
            <person name="Hugenholtz P."/>
        </authorList>
    </citation>
    <scope>NUCLEOTIDE SEQUENCE [LARGE SCALE GENOMIC DNA]</scope>
    <source>
        <strain evidence="5">UBA8844</strain>
    </source>
</reference>